<comment type="similarity">
    <text evidence="8 9">Belongs to the TonB-dependent receptor family.</text>
</comment>
<dbReference type="InterPro" id="IPR036942">
    <property type="entry name" value="Beta-barrel_TonB_sf"/>
</dbReference>
<evidence type="ECO:0000256" key="6">
    <source>
        <dbReference type="ARBA" id="ARBA00023136"/>
    </source>
</evidence>
<proteinExistence type="inferred from homology"/>
<evidence type="ECO:0000313" key="13">
    <source>
        <dbReference type="EMBL" id="GAA0557103.1"/>
    </source>
</evidence>
<dbReference type="RefSeq" id="WP_226767639.1">
    <property type="nucleotide sequence ID" value="NZ_BAAAEO010000004.1"/>
</dbReference>
<evidence type="ECO:0000256" key="8">
    <source>
        <dbReference type="PROSITE-ProRule" id="PRU01360"/>
    </source>
</evidence>
<dbReference type="Pfam" id="PF07715">
    <property type="entry name" value="Plug"/>
    <property type="match status" value="1"/>
</dbReference>
<dbReference type="InterPro" id="IPR000531">
    <property type="entry name" value="Beta-barrel_TonB"/>
</dbReference>
<sequence length="988" mass="106077">MYTNNKLSKAVRLAIAFGAVSATAFTASVNAAEEEEVAKVERIEVTGSRLRSTDLQGFSPVQVIDGSDIDTSSVANIQELLLKNPAFGAPAISRTNSNFSTSSAGASTVDLRNLGTARTLVLVNGRRYVTGVPGSMAVDLNTIPAQFIERIEIMTGGASAVYGSDAVAGVVNIILKKEFEGIEFDVQYGESSEGDAEETQIQFTTGVTSANGKGNVMIHGSYTDQGAVYSKDRARSAVDIASTGAYFTGLPEDMFDVTSPYYSSYAPQGRFFTGDTQYTYNSAGELVEGWSTNGSDTREANGFNRNGARTIAIPTERYLFAGRGSYEFADGWTSFIEGTYASSQTTTQLEPFPFDTESLYPNSGGQMPIEFESFVADPLNPGSYVRNVVVNPLVPQPIVDAATDTDGDGLRDIFFSRRLADVANRGNVADRDTFRVVGGVEGEITDGWYADAYFGYGQTKESQVSSGQVNVLNFRSALEVIPDGQGGYMCRDATARAQGCVPANVYGANTLSDEAVTYIAAPGLLATFASQKYAGFNLSGEVFELPAGMVGVAFGGEYREEFSRSEFDPLQQAGLNAGNAIPRTEGEFDVTEFYTEVNVPLLADMFMADQLNLRGAVRASDYSTVGSTTSWNVALDWAPIPELRFRAIRAQSVRAPNVDELYSPPSQTFPTGLTDPCVGITNASTGAVAEACRAAPGVQANIDANGSFTQNQSDAQGISGYNRGNPNLDVEKGKSWTLGFTFSPEGFLSDFDFNVDYFDIEIEDAIVSTPRQFILDQCYGGGDASLCDFITRRPTAQGANSAGSLEYIDSGVTNSGGFATEGIDFVITYGKNLEDFDLAGRFNARLSYTRLLDGYSIPLPGSEKDVFAGEVGAAEDKFFLTMGYEIGDFSISWNTTFIGHSYLDDQFLSGYDLAPESVGVGAVTYHDINLSYKPSDSYELYVGLQNAFDKEPAPIITGLPGNSTGTETDASVYDPIGRRMYAGVRMKF</sequence>
<keyword evidence="7 8" id="KW-0998">Cell outer membrane</keyword>
<dbReference type="PANTHER" id="PTHR47234">
    <property type="match status" value="1"/>
</dbReference>
<evidence type="ECO:0000256" key="2">
    <source>
        <dbReference type="ARBA" id="ARBA00022448"/>
    </source>
</evidence>
<keyword evidence="6 8" id="KW-0472">Membrane</keyword>
<accession>A0ABP3NZD9</accession>
<comment type="caution">
    <text evidence="13">The sequence shown here is derived from an EMBL/GenBank/DDBJ whole genome shotgun (WGS) entry which is preliminary data.</text>
</comment>
<dbReference type="InterPro" id="IPR039426">
    <property type="entry name" value="TonB-dep_rcpt-like"/>
</dbReference>
<organism evidence="13 14">
    <name type="scientific">Rheinheimera aquimaris</name>
    <dbReference type="NCBI Taxonomy" id="412437"/>
    <lineage>
        <taxon>Bacteria</taxon>
        <taxon>Pseudomonadati</taxon>
        <taxon>Pseudomonadota</taxon>
        <taxon>Gammaproteobacteria</taxon>
        <taxon>Chromatiales</taxon>
        <taxon>Chromatiaceae</taxon>
        <taxon>Rheinheimera</taxon>
    </lineage>
</organism>
<feature type="domain" description="TonB-dependent receptor plug" evidence="12">
    <location>
        <begin position="59"/>
        <end position="170"/>
    </location>
</feature>
<dbReference type="EMBL" id="BAAAEO010000004">
    <property type="protein sequence ID" value="GAA0557103.1"/>
    <property type="molecule type" value="Genomic_DNA"/>
</dbReference>
<keyword evidence="2 8" id="KW-0813">Transport</keyword>
<dbReference type="PANTHER" id="PTHR47234:SF2">
    <property type="entry name" value="TONB-DEPENDENT RECEPTOR"/>
    <property type="match status" value="1"/>
</dbReference>
<evidence type="ECO:0000256" key="5">
    <source>
        <dbReference type="ARBA" id="ARBA00023077"/>
    </source>
</evidence>
<keyword evidence="3 8" id="KW-1134">Transmembrane beta strand</keyword>
<keyword evidence="10" id="KW-0732">Signal</keyword>
<dbReference type="Gene3D" id="2.170.130.10">
    <property type="entry name" value="TonB-dependent receptor, plug domain"/>
    <property type="match status" value="1"/>
</dbReference>
<keyword evidence="14" id="KW-1185">Reference proteome</keyword>
<keyword evidence="5 9" id="KW-0798">TonB box</keyword>
<evidence type="ECO:0000256" key="10">
    <source>
        <dbReference type="SAM" id="SignalP"/>
    </source>
</evidence>
<dbReference type="InterPro" id="IPR012910">
    <property type="entry name" value="Plug_dom"/>
</dbReference>
<feature type="domain" description="TonB-dependent receptor-like beta-barrel" evidence="11">
    <location>
        <begin position="423"/>
        <end position="946"/>
    </location>
</feature>
<dbReference type="PROSITE" id="PS52016">
    <property type="entry name" value="TONB_DEPENDENT_REC_3"/>
    <property type="match status" value="1"/>
</dbReference>
<dbReference type="SUPFAM" id="SSF56935">
    <property type="entry name" value="Porins"/>
    <property type="match status" value="1"/>
</dbReference>
<evidence type="ECO:0000256" key="1">
    <source>
        <dbReference type="ARBA" id="ARBA00004571"/>
    </source>
</evidence>
<protein>
    <submittedName>
        <fullName evidence="13">TonB-dependent receptor</fullName>
    </submittedName>
</protein>
<evidence type="ECO:0000256" key="4">
    <source>
        <dbReference type="ARBA" id="ARBA00022692"/>
    </source>
</evidence>
<evidence type="ECO:0000256" key="7">
    <source>
        <dbReference type="ARBA" id="ARBA00023237"/>
    </source>
</evidence>
<feature type="signal peptide" evidence="10">
    <location>
        <begin position="1"/>
        <end position="24"/>
    </location>
</feature>
<dbReference type="InterPro" id="IPR037066">
    <property type="entry name" value="Plug_dom_sf"/>
</dbReference>
<keyword evidence="4 8" id="KW-0812">Transmembrane</keyword>
<gene>
    <name evidence="13" type="ORF">GCM10009098_26230</name>
</gene>
<reference evidence="14" key="1">
    <citation type="journal article" date="2019" name="Int. J. Syst. Evol. Microbiol.">
        <title>The Global Catalogue of Microorganisms (GCM) 10K type strain sequencing project: providing services to taxonomists for standard genome sequencing and annotation.</title>
        <authorList>
            <consortium name="The Broad Institute Genomics Platform"/>
            <consortium name="The Broad Institute Genome Sequencing Center for Infectious Disease"/>
            <person name="Wu L."/>
            <person name="Ma J."/>
        </authorList>
    </citation>
    <scope>NUCLEOTIDE SEQUENCE [LARGE SCALE GENOMIC DNA]</scope>
    <source>
        <strain evidence="14">JCM 14331</strain>
    </source>
</reference>
<evidence type="ECO:0000313" key="14">
    <source>
        <dbReference type="Proteomes" id="UP001501169"/>
    </source>
</evidence>
<evidence type="ECO:0000259" key="12">
    <source>
        <dbReference type="Pfam" id="PF07715"/>
    </source>
</evidence>
<feature type="chain" id="PRO_5046179813" evidence="10">
    <location>
        <begin position="25"/>
        <end position="988"/>
    </location>
</feature>
<dbReference type="Proteomes" id="UP001501169">
    <property type="component" value="Unassembled WGS sequence"/>
</dbReference>
<keyword evidence="13" id="KW-0675">Receptor</keyword>
<comment type="subcellular location">
    <subcellularLocation>
        <location evidence="1 8">Cell outer membrane</location>
        <topology evidence="1 8">Multi-pass membrane protein</topology>
    </subcellularLocation>
</comment>
<evidence type="ECO:0000256" key="3">
    <source>
        <dbReference type="ARBA" id="ARBA00022452"/>
    </source>
</evidence>
<dbReference type="Gene3D" id="2.40.170.20">
    <property type="entry name" value="TonB-dependent receptor, beta-barrel domain"/>
    <property type="match status" value="1"/>
</dbReference>
<evidence type="ECO:0000256" key="9">
    <source>
        <dbReference type="RuleBase" id="RU003357"/>
    </source>
</evidence>
<name>A0ABP3NZD9_9GAMM</name>
<dbReference type="Pfam" id="PF00593">
    <property type="entry name" value="TonB_dep_Rec_b-barrel"/>
    <property type="match status" value="1"/>
</dbReference>
<evidence type="ECO:0000259" key="11">
    <source>
        <dbReference type="Pfam" id="PF00593"/>
    </source>
</evidence>